<keyword evidence="2" id="KW-1185">Reference proteome</keyword>
<dbReference type="AlphaFoldDB" id="A0A1Y5S642"/>
<protein>
    <recommendedName>
        <fullName evidence="3">Sulfotransferase family protein</fullName>
    </recommendedName>
</protein>
<dbReference type="RefSeq" id="WP_085878072.1">
    <property type="nucleotide sequence ID" value="NZ_FWFZ01000004.1"/>
</dbReference>
<accession>A0A1Y5S642</accession>
<proteinExistence type="predicted"/>
<dbReference type="Gene3D" id="3.40.50.300">
    <property type="entry name" value="P-loop containing nucleotide triphosphate hydrolases"/>
    <property type="match status" value="1"/>
</dbReference>
<evidence type="ECO:0000313" key="1">
    <source>
        <dbReference type="EMBL" id="SLN33079.1"/>
    </source>
</evidence>
<name>A0A1Y5S642_9RHOB</name>
<dbReference type="InterPro" id="IPR027417">
    <property type="entry name" value="P-loop_NTPase"/>
</dbReference>
<sequence length="473" mass="52880">MTSFDSFVIFAEMRTGSNFLEANLNAIPGIQCHGEAFNPHFIGYPKRDTLLDMTLEEREADPAALLTRIKDQSEGLGGFRFFNDHDPRALDLVLPDPRCAKIILTRNPVESYVSWKIAQETGQWKLTNVKHVKSGQVAFDAAEFEAHLAALQAFQIRLLNALQRSGQTAFYVAYEDLQDLDVMNGLARWLGASGRLEGLDTKLKKQNPEPMSSKVTNFDQMEQALVHLDRFNLTRTPNFEPRRGAVVPTYVAAPASPILFMPVLGGPTDAVRGWMAELDGVGEGKLIDGFNQKSLRQWKRKNNGHRSFAVIRHPVARAHATFCEKILFTGPTAYMDIRKTLRQVFKLQVPGQNPGPEYDATAHRAAFTTYLAFVKANLGGQTSVRVDAWWSSQTEVLRGMANFALPDMVLREDQLAEGLSQLAAQIGRSDAPVPGETDPNRARLEQIYDGEIESLVRDIYQRDYMGFGFGTWA</sequence>
<evidence type="ECO:0000313" key="2">
    <source>
        <dbReference type="Proteomes" id="UP000193900"/>
    </source>
</evidence>
<organism evidence="1 2">
    <name type="scientific">Roseisalinus antarcticus</name>
    <dbReference type="NCBI Taxonomy" id="254357"/>
    <lineage>
        <taxon>Bacteria</taxon>
        <taxon>Pseudomonadati</taxon>
        <taxon>Pseudomonadota</taxon>
        <taxon>Alphaproteobacteria</taxon>
        <taxon>Rhodobacterales</taxon>
        <taxon>Roseobacteraceae</taxon>
        <taxon>Roseisalinus</taxon>
    </lineage>
</organism>
<evidence type="ECO:0008006" key="3">
    <source>
        <dbReference type="Google" id="ProtNLM"/>
    </source>
</evidence>
<gene>
    <name evidence="1" type="ORF">ROA7023_01178</name>
</gene>
<dbReference type="EMBL" id="FWFZ01000004">
    <property type="protein sequence ID" value="SLN33079.1"/>
    <property type="molecule type" value="Genomic_DNA"/>
</dbReference>
<dbReference type="Pfam" id="PF03567">
    <property type="entry name" value="Sulfotransfer_2"/>
    <property type="match status" value="1"/>
</dbReference>
<dbReference type="SUPFAM" id="SSF52540">
    <property type="entry name" value="P-loop containing nucleoside triphosphate hydrolases"/>
    <property type="match status" value="1"/>
</dbReference>
<dbReference type="Proteomes" id="UP000193900">
    <property type="component" value="Unassembled WGS sequence"/>
</dbReference>
<dbReference type="GO" id="GO:0016020">
    <property type="term" value="C:membrane"/>
    <property type="evidence" value="ECO:0007669"/>
    <property type="project" value="InterPro"/>
</dbReference>
<dbReference type="GO" id="GO:0008146">
    <property type="term" value="F:sulfotransferase activity"/>
    <property type="evidence" value="ECO:0007669"/>
    <property type="project" value="InterPro"/>
</dbReference>
<dbReference type="OrthoDB" id="7802556at2"/>
<reference evidence="1 2" key="1">
    <citation type="submission" date="2017-03" db="EMBL/GenBank/DDBJ databases">
        <authorList>
            <person name="Afonso C.L."/>
            <person name="Miller P.J."/>
            <person name="Scott M.A."/>
            <person name="Spackman E."/>
            <person name="Goraichik I."/>
            <person name="Dimitrov K.M."/>
            <person name="Suarez D.L."/>
            <person name="Swayne D.E."/>
        </authorList>
    </citation>
    <scope>NUCLEOTIDE SEQUENCE [LARGE SCALE GENOMIC DNA]</scope>
    <source>
        <strain evidence="1 2">CECT 7023</strain>
    </source>
</reference>
<dbReference type="InterPro" id="IPR005331">
    <property type="entry name" value="Sulfotransferase"/>
</dbReference>